<reference evidence="3" key="1">
    <citation type="journal article" date="2019" name="Mol. Biol. Evol.">
        <title>Blast fungal genomes show frequent chromosomal changes, gene gains and losses, and effector gene turnover.</title>
        <authorList>
            <person name="Gomez Luciano L.B."/>
            <person name="Jason Tsai I."/>
            <person name="Chuma I."/>
            <person name="Tosa Y."/>
            <person name="Chen Y.H."/>
            <person name="Li J.Y."/>
            <person name="Li M.Y."/>
            <person name="Jade Lu M.Y."/>
            <person name="Nakayashiki H."/>
            <person name="Li W.H."/>
        </authorList>
    </citation>
    <scope>NUCLEOTIDE SEQUENCE</scope>
    <source>
        <strain evidence="3">NI907</strain>
    </source>
</reference>
<evidence type="ECO:0000256" key="1">
    <source>
        <dbReference type="SAM" id="MobiDB-lite"/>
    </source>
</evidence>
<keyword evidence="2" id="KW-1185">Reference proteome</keyword>
<gene>
    <name evidence="3" type="ORF">PgNI_00677</name>
</gene>
<feature type="region of interest" description="Disordered" evidence="1">
    <location>
        <begin position="1"/>
        <end position="62"/>
    </location>
</feature>
<reference evidence="3" key="2">
    <citation type="submission" date="2019-10" db="EMBL/GenBank/DDBJ databases">
        <authorList>
            <consortium name="NCBI Genome Project"/>
        </authorList>
    </citation>
    <scope>NUCLEOTIDE SEQUENCE</scope>
    <source>
        <strain evidence="3">NI907</strain>
    </source>
</reference>
<dbReference type="AlphaFoldDB" id="A0A6P8BLV1"/>
<dbReference type="RefSeq" id="XP_030988278.1">
    <property type="nucleotide sequence ID" value="XM_031120755.1"/>
</dbReference>
<protein>
    <submittedName>
        <fullName evidence="3">Uncharacterized protein</fullName>
    </submittedName>
</protein>
<evidence type="ECO:0000313" key="2">
    <source>
        <dbReference type="Proteomes" id="UP000515153"/>
    </source>
</evidence>
<proteinExistence type="predicted"/>
<evidence type="ECO:0000313" key="3">
    <source>
        <dbReference type="RefSeq" id="XP_030988278.1"/>
    </source>
</evidence>
<accession>A0A6P8BLV1</accession>
<feature type="compositionally biased region" description="Polar residues" evidence="1">
    <location>
        <begin position="21"/>
        <end position="33"/>
    </location>
</feature>
<reference evidence="3" key="3">
    <citation type="submission" date="2025-08" db="UniProtKB">
        <authorList>
            <consortium name="RefSeq"/>
        </authorList>
    </citation>
    <scope>IDENTIFICATION</scope>
    <source>
        <strain evidence="3">NI907</strain>
    </source>
</reference>
<dbReference type="Proteomes" id="UP000515153">
    <property type="component" value="Unplaced"/>
</dbReference>
<sequence length="208" mass="22141">MDRLLRRPALVRKRNGHVISPETSQRRATSRSEQVPKVDDHEHVPTGGCGRHCSRDPIRLEPGLPKRPALAAEAGLGASGADDAAGRDGVGCLQVPDDAGGQLREAVLRVLDDGRDAPNRVAGLHHDGARPVPVRGGSQLRGELVKAQRHRRPVKADLVGKGARRAAVSGHRHGLDLNLVADWEVLAALEGVGRRCDGQVQEGDESGC</sequence>
<name>A0A6P8BLV1_PYRGI</name>
<organism evidence="2 3">
    <name type="scientific">Pyricularia grisea</name>
    <name type="common">Crabgrass-specific blast fungus</name>
    <name type="synonym">Magnaporthe grisea</name>
    <dbReference type="NCBI Taxonomy" id="148305"/>
    <lineage>
        <taxon>Eukaryota</taxon>
        <taxon>Fungi</taxon>
        <taxon>Dikarya</taxon>
        <taxon>Ascomycota</taxon>
        <taxon>Pezizomycotina</taxon>
        <taxon>Sordariomycetes</taxon>
        <taxon>Sordariomycetidae</taxon>
        <taxon>Magnaporthales</taxon>
        <taxon>Pyriculariaceae</taxon>
        <taxon>Pyricularia</taxon>
    </lineage>
</organism>
<feature type="compositionally biased region" description="Basic and acidic residues" evidence="1">
    <location>
        <begin position="34"/>
        <end position="44"/>
    </location>
</feature>
<dbReference type="KEGG" id="pgri:PgNI_00677"/>
<dbReference type="GeneID" id="41955669"/>